<dbReference type="Proteomes" id="UP000324222">
    <property type="component" value="Unassembled WGS sequence"/>
</dbReference>
<protein>
    <submittedName>
        <fullName evidence="1">Uncharacterized protein</fullName>
    </submittedName>
</protein>
<name>A0A5B7FAI1_PORTR</name>
<comment type="caution">
    <text evidence="1">The sequence shown here is derived from an EMBL/GenBank/DDBJ whole genome shotgun (WGS) entry which is preliminary data.</text>
</comment>
<dbReference type="EMBL" id="VSRR010005315">
    <property type="protein sequence ID" value="MPC42113.1"/>
    <property type="molecule type" value="Genomic_DNA"/>
</dbReference>
<sequence length="69" mass="8192">MRSLKHYLNLITPIHSTPDVLSENIPHSQQYKLSDMSAMTKEQHKPELTFLLQDLPTEKQKRHIKEHLF</sequence>
<evidence type="ECO:0000313" key="2">
    <source>
        <dbReference type="Proteomes" id="UP000324222"/>
    </source>
</evidence>
<gene>
    <name evidence="1" type="ORF">E2C01_035727</name>
</gene>
<dbReference type="AlphaFoldDB" id="A0A5B7FAI1"/>
<proteinExistence type="predicted"/>
<accession>A0A5B7FAI1</accession>
<reference evidence="1 2" key="1">
    <citation type="submission" date="2019-05" db="EMBL/GenBank/DDBJ databases">
        <title>Another draft genome of Portunus trituberculatus and its Hox gene families provides insights of decapod evolution.</title>
        <authorList>
            <person name="Jeong J.-H."/>
            <person name="Song I."/>
            <person name="Kim S."/>
            <person name="Choi T."/>
            <person name="Kim D."/>
            <person name="Ryu S."/>
            <person name="Kim W."/>
        </authorList>
    </citation>
    <scope>NUCLEOTIDE SEQUENCE [LARGE SCALE GENOMIC DNA]</scope>
    <source>
        <tissue evidence="1">Muscle</tissue>
    </source>
</reference>
<organism evidence="1 2">
    <name type="scientific">Portunus trituberculatus</name>
    <name type="common">Swimming crab</name>
    <name type="synonym">Neptunus trituberculatus</name>
    <dbReference type="NCBI Taxonomy" id="210409"/>
    <lineage>
        <taxon>Eukaryota</taxon>
        <taxon>Metazoa</taxon>
        <taxon>Ecdysozoa</taxon>
        <taxon>Arthropoda</taxon>
        <taxon>Crustacea</taxon>
        <taxon>Multicrustacea</taxon>
        <taxon>Malacostraca</taxon>
        <taxon>Eumalacostraca</taxon>
        <taxon>Eucarida</taxon>
        <taxon>Decapoda</taxon>
        <taxon>Pleocyemata</taxon>
        <taxon>Brachyura</taxon>
        <taxon>Eubrachyura</taxon>
        <taxon>Portunoidea</taxon>
        <taxon>Portunidae</taxon>
        <taxon>Portuninae</taxon>
        <taxon>Portunus</taxon>
    </lineage>
</organism>
<keyword evidence="2" id="KW-1185">Reference proteome</keyword>
<evidence type="ECO:0000313" key="1">
    <source>
        <dbReference type="EMBL" id="MPC42113.1"/>
    </source>
</evidence>